<organism evidence="2 3">
    <name type="scientific">Eumeta variegata</name>
    <name type="common">Bagworm moth</name>
    <name type="synonym">Eumeta japonica</name>
    <dbReference type="NCBI Taxonomy" id="151549"/>
    <lineage>
        <taxon>Eukaryota</taxon>
        <taxon>Metazoa</taxon>
        <taxon>Ecdysozoa</taxon>
        <taxon>Arthropoda</taxon>
        <taxon>Hexapoda</taxon>
        <taxon>Insecta</taxon>
        <taxon>Pterygota</taxon>
        <taxon>Neoptera</taxon>
        <taxon>Endopterygota</taxon>
        <taxon>Lepidoptera</taxon>
        <taxon>Glossata</taxon>
        <taxon>Ditrysia</taxon>
        <taxon>Tineoidea</taxon>
        <taxon>Psychidae</taxon>
        <taxon>Oiketicinae</taxon>
        <taxon>Eumeta</taxon>
    </lineage>
</organism>
<gene>
    <name evidence="2" type="ORF">EVAR_100074_1</name>
</gene>
<feature type="region of interest" description="Disordered" evidence="1">
    <location>
        <begin position="30"/>
        <end position="80"/>
    </location>
</feature>
<feature type="compositionally biased region" description="Basic residues" evidence="1">
    <location>
        <begin position="36"/>
        <end position="46"/>
    </location>
</feature>
<keyword evidence="3" id="KW-1185">Reference proteome</keyword>
<feature type="compositionally biased region" description="Basic and acidic residues" evidence="1">
    <location>
        <begin position="47"/>
        <end position="72"/>
    </location>
</feature>
<evidence type="ECO:0000256" key="1">
    <source>
        <dbReference type="SAM" id="MobiDB-lite"/>
    </source>
</evidence>
<proteinExistence type="predicted"/>
<name>A0A4C1Z0Q5_EUMVA</name>
<dbReference type="Proteomes" id="UP000299102">
    <property type="component" value="Unassembled WGS sequence"/>
</dbReference>
<comment type="caution">
    <text evidence="2">The sequence shown here is derived from an EMBL/GenBank/DDBJ whole genome shotgun (WGS) entry which is preliminary data.</text>
</comment>
<evidence type="ECO:0000313" key="2">
    <source>
        <dbReference type="EMBL" id="GBP80197.1"/>
    </source>
</evidence>
<dbReference type="AlphaFoldDB" id="A0A4C1Z0Q5"/>
<sequence>MMIAMKIPERKLIPWQHHIYRNEHVECRDRRDILERRHRKRIPRNSHPRDVTNDDQSTRAHDDPSNKADTSKNRTINGYN</sequence>
<evidence type="ECO:0000313" key="3">
    <source>
        <dbReference type="Proteomes" id="UP000299102"/>
    </source>
</evidence>
<dbReference type="EMBL" id="BGZK01001450">
    <property type="protein sequence ID" value="GBP80197.1"/>
    <property type="molecule type" value="Genomic_DNA"/>
</dbReference>
<accession>A0A4C1Z0Q5</accession>
<reference evidence="2 3" key="1">
    <citation type="journal article" date="2019" name="Commun. Biol.">
        <title>The bagworm genome reveals a unique fibroin gene that provides high tensile strength.</title>
        <authorList>
            <person name="Kono N."/>
            <person name="Nakamura H."/>
            <person name="Ohtoshi R."/>
            <person name="Tomita M."/>
            <person name="Numata K."/>
            <person name="Arakawa K."/>
        </authorList>
    </citation>
    <scope>NUCLEOTIDE SEQUENCE [LARGE SCALE GENOMIC DNA]</scope>
</reference>
<protein>
    <submittedName>
        <fullName evidence="2">Uncharacterized protein</fullName>
    </submittedName>
</protein>